<evidence type="ECO:0000313" key="1">
    <source>
        <dbReference type="EMBL" id="KAJ7515622.1"/>
    </source>
</evidence>
<proteinExistence type="predicted"/>
<sequence length="282" mass="30583">MAQAAHVSLLLFLAVTAGIYVFVSAVYGGDKRAFAESIKMHSESLGNWAMPVFVLVHTVAIAFCFPYAIAFEAAAAFIFGFFNGVLCVFCAKVSGAALAFWLGRALFRSSTSATNFVRKNKYFSIVRDGVARDGWKFVLLARFSPVPSYVVNYTLAATDIHFFVDFLLPTLAGGIPMILQNTSLGTLTSVAANVGHESKRSGPLSYILPILGILSGVLITWRIKKYASQGQHFVEVQSNPEVSNEQKEDKNSPQNSASRGVSESSDAFVRNLHQRSSKCSSG</sequence>
<name>A0ACC2ADI9_DIPCM</name>
<accession>A0ACC2ADI9</accession>
<organism evidence="1 2">
    <name type="scientific">Diphasiastrum complanatum</name>
    <name type="common">Issler's clubmoss</name>
    <name type="synonym">Lycopodium complanatum</name>
    <dbReference type="NCBI Taxonomy" id="34168"/>
    <lineage>
        <taxon>Eukaryota</taxon>
        <taxon>Viridiplantae</taxon>
        <taxon>Streptophyta</taxon>
        <taxon>Embryophyta</taxon>
        <taxon>Tracheophyta</taxon>
        <taxon>Lycopodiopsida</taxon>
        <taxon>Lycopodiales</taxon>
        <taxon>Lycopodiaceae</taxon>
        <taxon>Lycopodioideae</taxon>
        <taxon>Diphasiastrum</taxon>
    </lineage>
</organism>
<protein>
    <submittedName>
        <fullName evidence="1">Uncharacterized protein</fullName>
    </submittedName>
</protein>
<dbReference type="Proteomes" id="UP001162992">
    <property type="component" value="Chromosome 22"/>
</dbReference>
<gene>
    <name evidence="1" type="ORF">O6H91_22G020700</name>
</gene>
<comment type="caution">
    <text evidence="1">The sequence shown here is derived from an EMBL/GenBank/DDBJ whole genome shotgun (WGS) entry which is preliminary data.</text>
</comment>
<reference evidence="2" key="1">
    <citation type="journal article" date="2024" name="Proc. Natl. Acad. Sci. U.S.A.">
        <title>Extraordinary preservation of gene collinearity over three hundred million years revealed in homosporous lycophytes.</title>
        <authorList>
            <person name="Li C."/>
            <person name="Wickell D."/>
            <person name="Kuo L.Y."/>
            <person name="Chen X."/>
            <person name="Nie B."/>
            <person name="Liao X."/>
            <person name="Peng D."/>
            <person name="Ji J."/>
            <person name="Jenkins J."/>
            <person name="Williams M."/>
            <person name="Shu S."/>
            <person name="Plott C."/>
            <person name="Barry K."/>
            <person name="Rajasekar S."/>
            <person name="Grimwood J."/>
            <person name="Han X."/>
            <person name="Sun S."/>
            <person name="Hou Z."/>
            <person name="He W."/>
            <person name="Dai G."/>
            <person name="Sun C."/>
            <person name="Schmutz J."/>
            <person name="Leebens-Mack J.H."/>
            <person name="Li F.W."/>
            <person name="Wang L."/>
        </authorList>
    </citation>
    <scope>NUCLEOTIDE SEQUENCE [LARGE SCALE GENOMIC DNA]</scope>
    <source>
        <strain evidence="2">cv. PW_Plant_1</strain>
    </source>
</reference>
<keyword evidence="2" id="KW-1185">Reference proteome</keyword>
<dbReference type="EMBL" id="CM055113">
    <property type="protein sequence ID" value="KAJ7515622.1"/>
    <property type="molecule type" value="Genomic_DNA"/>
</dbReference>
<evidence type="ECO:0000313" key="2">
    <source>
        <dbReference type="Proteomes" id="UP001162992"/>
    </source>
</evidence>